<keyword evidence="4" id="KW-0408">Iron</keyword>
<dbReference type="PROSITE" id="PS00450">
    <property type="entry name" value="ACONITASE_1"/>
    <property type="match status" value="1"/>
</dbReference>
<dbReference type="InterPro" id="IPR018136">
    <property type="entry name" value="Aconitase_4Fe-4S_BS"/>
</dbReference>
<evidence type="ECO:0000313" key="8">
    <source>
        <dbReference type="EMBL" id="KAK5885348.1"/>
    </source>
</evidence>
<feature type="domain" description="Aconitase/3-isopropylmalate dehydratase large subunit alpha/beta/alpha" evidence="7">
    <location>
        <begin position="69"/>
        <end position="301"/>
    </location>
</feature>
<dbReference type="Pfam" id="PF00330">
    <property type="entry name" value="Aconitase"/>
    <property type="match status" value="2"/>
</dbReference>
<evidence type="ECO:0000256" key="4">
    <source>
        <dbReference type="ARBA" id="ARBA00023004"/>
    </source>
</evidence>
<dbReference type="InterPro" id="IPR001030">
    <property type="entry name" value="Acoase/IPM_deHydtase_lsu_aba"/>
</dbReference>
<dbReference type="EMBL" id="JAULUE010002060">
    <property type="protein sequence ID" value="KAK5885348.1"/>
    <property type="molecule type" value="Genomic_DNA"/>
</dbReference>
<name>A0AAN8BI97_9TELE</name>
<dbReference type="Proteomes" id="UP001335648">
    <property type="component" value="Unassembled WGS sequence"/>
</dbReference>
<keyword evidence="3" id="KW-0479">Metal-binding</keyword>
<dbReference type="GO" id="GO:0003994">
    <property type="term" value="F:aconitate hydratase activity"/>
    <property type="evidence" value="ECO:0007669"/>
    <property type="project" value="TreeGrafter"/>
</dbReference>
<dbReference type="AlphaFoldDB" id="A0AAN8BI97"/>
<evidence type="ECO:0000259" key="7">
    <source>
        <dbReference type="Pfam" id="PF00330"/>
    </source>
</evidence>
<proteinExistence type="inferred from homology"/>
<dbReference type="FunFam" id="3.30.499.10:FF:000004">
    <property type="entry name" value="Aconitate hydratase, mitochondrial"/>
    <property type="match status" value="1"/>
</dbReference>
<dbReference type="GO" id="GO:0005829">
    <property type="term" value="C:cytosol"/>
    <property type="evidence" value="ECO:0007669"/>
    <property type="project" value="TreeGrafter"/>
</dbReference>
<feature type="compositionally biased region" description="Basic and acidic residues" evidence="6">
    <location>
        <begin position="535"/>
        <end position="545"/>
    </location>
</feature>
<comment type="caution">
    <text evidence="8">The sequence shown here is derived from an EMBL/GenBank/DDBJ whole genome shotgun (WGS) entry which is preliminary data.</text>
</comment>
<dbReference type="PROSITE" id="PS01244">
    <property type="entry name" value="ACONITASE_2"/>
    <property type="match status" value="1"/>
</dbReference>
<dbReference type="GO" id="GO:0046872">
    <property type="term" value="F:metal ion binding"/>
    <property type="evidence" value="ECO:0007669"/>
    <property type="project" value="UniProtKB-KW"/>
</dbReference>
<dbReference type="Gene3D" id="3.30.499.10">
    <property type="entry name" value="Aconitase, domain 3"/>
    <property type="match status" value="2"/>
</dbReference>
<sequence>MASYCLTVTRLRLVLGSGARRFHVCSAFNAKAKVAMSRFEPNSTVNYEKMHENINIVRQRLGRPLTLSEKIVYGHLDDPVGQDIARGSTYLRLRPDRVAMQDATAQMAMLQFISSGLPRVAVPSTIHCDHLIEAQIGGVEDLQRAKEVNEEVYNFLASAGAKYGVGFWKPGSGIIHQIILENYAYPGVMLIGTDSHTPNGGGLGSICIGVGGADAVDVMAGIPWELKCPNVIGVKLTGSLSGWTSPKDVILKVAGILTVKGGTGAIVEYHGPGVDSISCTGMATICNMGAEIGATTSVFPLQPPHEDVHGENRPWRDRCVVEINLSELKPHINGPFTPDLAHPVSEIGATAKKSGWPLEVKVGLIGSCTNSSYEDMGRAASLAKQALDKGLKCKAQFTVTPGSEQIRATIERDGYSKILRDVGGVVLANACGPCIGQWDRKDVKKGEKNTIVTSYNRNFTARNDANPATHAFVTSPEIVTAMAIAGTLDFNPETDYLTAANGEKFMLEPPTGDELPSKDFDPGQDTYQNPPRRWRCTDGDREPLQ</sequence>
<evidence type="ECO:0000256" key="2">
    <source>
        <dbReference type="ARBA" id="ARBA00007185"/>
    </source>
</evidence>
<protein>
    <recommendedName>
        <fullName evidence="7">Aconitase/3-isopropylmalate dehydratase large subunit alpha/beta/alpha domain-containing protein</fullName>
    </recommendedName>
</protein>
<comment type="cofactor">
    <cofactor evidence="1">
        <name>[4Fe-4S] cluster</name>
        <dbReference type="ChEBI" id="CHEBI:49883"/>
    </cofactor>
</comment>
<keyword evidence="5" id="KW-0411">Iron-sulfur</keyword>
<dbReference type="PANTHER" id="PTHR43160">
    <property type="entry name" value="ACONITATE HYDRATASE B"/>
    <property type="match status" value="1"/>
</dbReference>
<comment type="similarity">
    <text evidence="2">Belongs to the aconitase/IPM isomerase family.</text>
</comment>
<gene>
    <name evidence="8" type="ORF">CesoFtcFv8_019064</name>
</gene>
<feature type="region of interest" description="Disordered" evidence="6">
    <location>
        <begin position="507"/>
        <end position="545"/>
    </location>
</feature>
<dbReference type="CDD" id="cd01584">
    <property type="entry name" value="AcnA_Mitochondrial"/>
    <property type="match status" value="1"/>
</dbReference>
<feature type="domain" description="Aconitase/3-isopropylmalate dehydratase large subunit alpha/beta/alpha" evidence="7">
    <location>
        <begin position="320"/>
        <end position="486"/>
    </location>
</feature>
<dbReference type="PRINTS" id="PR00415">
    <property type="entry name" value="ACONITASE"/>
</dbReference>
<dbReference type="InterPro" id="IPR015932">
    <property type="entry name" value="Aconitase_dom2"/>
</dbReference>
<dbReference type="InterPro" id="IPR036008">
    <property type="entry name" value="Aconitase_4Fe-4S_dom"/>
</dbReference>
<dbReference type="PANTHER" id="PTHR43160:SF3">
    <property type="entry name" value="ACONITATE HYDRATASE, MITOCHONDRIAL"/>
    <property type="match status" value="1"/>
</dbReference>
<evidence type="ECO:0000256" key="3">
    <source>
        <dbReference type="ARBA" id="ARBA00022723"/>
    </source>
</evidence>
<evidence type="ECO:0000256" key="1">
    <source>
        <dbReference type="ARBA" id="ARBA00001966"/>
    </source>
</evidence>
<evidence type="ECO:0000256" key="6">
    <source>
        <dbReference type="SAM" id="MobiDB-lite"/>
    </source>
</evidence>
<keyword evidence="9" id="KW-1185">Reference proteome</keyword>
<organism evidence="8 9">
    <name type="scientific">Champsocephalus esox</name>
    <name type="common">pike icefish</name>
    <dbReference type="NCBI Taxonomy" id="159716"/>
    <lineage>
        <taxon>Eukaryota</taxon>
        <taxon>Metazoa</taxon>
        <taxon>Chordata</taxon>
        <taxon>Craniata</taxon>
        <taxon>Vertebrata</taxon>
        <taxon>Euteleostomi</taxon>
        <taxon>Actinopterygii</taxon>
        <taxon>Neopterygii</taxon>
        <taxon>Teleostei</taxon>
        <taxon>Neoteleostei</taxon>
        <taxon>Acanthomorphata</taxon>
        <taxon>Eupercaria</taxon>
        <taxon>Perciformes</taxon>
        <taxon>Notothenioidei</taxon>
        <taxon>Channichthyidae</taxon>
        <taxon>Champsocephalus</taxon>
    </lineage>
</organism>
<dbReference type="GO" id="GO:0051539">
    <property type="term" value="F:4 iron, 4 sulfur cluster binding"/>
    <property type="evidence" value="ECO:0007669"/>
    <property type="project" value="TreeGrafter"/>
</dbReference>
<dbReference type="Gene3D" id="3.40.1060.10">
    <property type="entry name" value="Aconitase, Domain 2"/>
    <property type="match status" value="1"/>
</dbReference>
<reference evidence="8 9" key="1">
    <citation type="journal article" date="2023" name="Mol. Biol. Evol.">
        <title>Genomics of Secondarily Temperate Adaptation in the Only Non-Antarctic Icefish.</title>
        <authorList>
            <person name="Rivera-Colon A.G."/>
            <person name="Rayamajhi N."/>
            <person name="Minhas B.F."/>
            <person name="Madrigal G."/>
            <person name="Bilyk K.T."/>
            <person name="Yoon V."/>
            <person name="Hune M."/>
            <person name="Gregory S."/>
            <person name="Cheng C.H.C."/>
            <person name="Catchen J.M."/>
        </authorList>
    </citation>
    <scope>NUCLEOTIDE SEQUENCE [LARGE SCALE GENOMIC DNA]</scope>
    <source>
        <strain evidence="8">JC2023a</strain>
    </source>
</reference>
<dbReference type="FunFam" id="3.30.499.10:FF:000003">
    <property type="entry name" value="Aconitate hydratase, mitochondrial"/>
    <property type="match status" value="1"/>
</dbReference>
<dbReference type="InterPro" id="IPR015931">
    <property type="entry name" value="Acnase/IPM_dHydase_lsu_aba_1/3"/>
</dbReference>
<dbReference type="GO" id="GO:0006099">
    <property type="term" value="P:tricarboxylic acid cycle"/>
    <property type="evidence" value="ECO:0007669"/>
    <property type="project" value="TreeGrafter"/>
</dbReference>
<evidence type="ECO:0000256" key="5">
    <source>
        <dbReference type="ARBA" id="ARBA00023014"/>
    </source>
</evidence>
<evidence type="ECO:0000313" key="9">
    <source>
        <dbReference type="Proteomes" id="UP001335648"/>
    </source>
</evidence>
<accession>A0AAN8BI97</accession>
<dbReference type="SUPFAM" id="SSF53732">
    <property type="entry name" value="Aconitase iron-sulfur domain"/>
    <property type="match status" value="1"/>
</dbReference>
<dbReference type="InterPro" id="IPR050926">
    <property type="entry name" value="Aconitase/IPM_isomerase"/>
</dbReference>
<dbReference type="FunFam" id="3.40.1060.10:FF:000001">
    <property type="entry name" value="Aconitate hydratase, mitochondrial"/>
    <property type="match status" value="1"/>
</dbReference>
<dbReference type="GO" id="GO:0005739">
    <property type="term" value="C:mitochondrion"/>
    <property type="evidence" value="ECO:0007669"/>
    <property type="project" value="TreeGrafter"/>
</dbReference>